<reference evidence="3 4" key="1">
    <citation type="submission" date="2022-07" db="EMBL/GenBank/DDBJ databases">
        <authorList>
            <person name="Criscuolo A."/>
        </authorList>
    </citation>
    <scope>NUCLEOTIDE SEQUENCE [LARGE SCALE GENOMIC DNA]</scope>
    <source>
        <strain evidence="4">CIP 111951</strain>
    </source>
</reference>
<dbReference type="Proteomes" id="UP001152485">
    <property type="component" value="Unassembled WGS sequence"/>
</dbReference>
<comment type="similarity">
    <text evidence="1">Belongs to the CutC family.</text>
</comment>
<evidence type="ECO:0000256" key="1">
    <source>
        <dbReference type="ARBA" id="ARBA00007768"/>
    </source>
</evidence>
<dbReference type="SUPFAM" id="SSF110395">
    <property type="entry name" value="CutC-like"/>
    <property type="match status" value="1"/>
</dbReference>
<dbReference type="InterPro" id="IPR005627">
    <property type="entry name" value="CutC-like"/>
</dbReference>
<evidence type="ECO:0000256" key="2">
    <source>
        <dbReference type="ARBA" id="ARBA00019014"/>
    </source>
</evidence>
<proteinExistence type="inferred from homology"/>
<gene>
    <name evidence="3" type="primary">cutC</name>
    <name evidence="3" type="ORF">PSECIP111951_02086</name>
</gene>
<protein>
    <recommendedName>
        <fullName evidence="2">Copper homeostasis protein cutC homolog</fullName>
    </recommendedName>
</protein>
<name>A0ABM9GIB5_9GAMM</name>
<dbReference type="InterPro" id="IPR036822">
    <property type="entry name" value="CutC-like_dom_sf"/>
</dbReference>
<dbReference type="Pfam" id="PF03932">
    <property type="entry name" value="CutC"/>
    <property type="match status" value="1"/>
</dbReference>
<dbReference type="PANTHER" id="PTHR12598:SF0">
    <property type="entry name" value="COPPER HOMEOSTASIS PROTEIN CUTC HOMOLOG"/>
    <property type="match status" value="1"/>
</dbReference>
<comment type="caution">
    <text evidence="3">The sequence shown here is derived from an EMBL/GenBank/DDBJ whole genome shotgun (WGS) entry which is preliminary data.</text>
</comment>
<evidence type="ECO:0000313" key="4">
    <source>
        <dbReference type="Proteomes" id="UP001152485"/>
    </source>
</evidence>
<accession>A0ABM9GIB5</accession>
<dbReference type="PANTHER" id="PTHR12598">
    <property type="entry name" value="COPPER HOMEOSTASIS PROTEIN CUTC"/>
    <property type="match status" value="1"/>
</dbReference>
<dbReference type="Gene3D" id="3.20.20.380">
    <property type="entry name" value="Copper homeostasis (CutC) domain"/>
    <property type="match status" value="1"/>
</dbReference>
<dbReference type="EMBL" id="CAMAPD010000009">
    <property type="protein sequence ID" value="CAH9059514.1"/>
    <property type="molecule type" value="Genomic_DNA"/>
</dbReference>
<dbReference type="RefSeq" id="WP_261593258.1">
    <property type="nucleotide sequence ID" value="NZ_CAMAPD010000009.1"/>
</dbReference>
<sequence length="244" mass="26293">MNPAMNLGKKLEICLSSDDLNLLKRNTHTTFASGATRIELCSALHLGGLCPSSAAIQCVARQLPSFGECIVMLRSDSHFFIDGSMLYQLQLDLQRIAADGATGITLGFVDKYGNIAEHASKQLILTAKSLGLTVTFHRAFDALKHWQRATDTLIALDVTRVLSAGSCWQSGQSAYQNQAQLARLLTQLNGQIEVVIGGGVCTQSAEALWHLSEFGAMSLHTHSGVHNTNGEVCPTKVQTILAKN</sequence>
<organism evidence="3 4">
    <name type="scientific">Pseudoalteromonas holothuriae</name>
    <dbReference type="NCBI Taxonomy" id="2963714"/>
    <lineage>
        <taxon>Bacteria</taxon>
        <taxon>Pseudomonadati</taxon>
        <taxon>Pseudomonadota</taxon>
        <taxon>Gammaproteobacteria</taxon>
        <taxon>Alteromonadales</taxon>
        <taxon>Pseudoalteromonadaceae</taxon>
        <taxon>Pseudoalteromonas</taxon>
    </lineage>
</organism>
<evidence type="ECO:0000313" key="3">
    <source>
        <dbReference type="EMBL" id="CAH9059514.1"/>
    </source>
</evidence>